<name>A0A2H3J8R6_WOLCO</name>
<dbReference type="OrthoDB" id="8907274at2759"/>
<feature type="compositionally biased region" description="Polar residues" evidence="6">
    <location>
        <begin position="314"/>
        <end position="323"/>
    </location>
</feature>
<dbReference type="OMA" id="WFSYRRY"/>
<dbReference type="Gene3D" id="1.20.144.10">
    <property type="entry name" value="Phosphatidic acid phosphatase type 2/haloperoxidase"/>
    <property type="match status" value="1"/>
</dbReference>
<evidence type="ECO:0000256" key="4">
    <source>
        <dbReference type="ARBA" id="ARBA00022989"/>
    </source>
</evidence>
<dbReference type="STRING" id="742152.A0A2H3J8R6"/>
<dbReference type="InterPro" id="IPR043216">
    <property type="entry name" value="PAP-like"/>
</dbReference>
<dbReference type="GO" id="GO:0008195">
    <property type="term" value="F:phosphatidate phosphatase activity"/>
    <property type="evidence" value="ECO:0007669"/>
    <property type="project" value="TreeGrafter"/>
</dbReference>
<accession>A0A2H3J8R6</accession>
<dbReference type="SMART" id="SM00014">
    <property type="entry name" value="acidPPc"/>
    <property type="match status" value="1"/>
</dbReference>
<feature type="compositionally biased region" description="Basic and acidic residues" evidence="6">
    <location>
        <begin position="298"/>
        <end position="310"/>
    </location>
</feature>
<dbReference type="PANTHER" id="PTHR10165">
    <property type="entry name" value="LIPID PHOSPHATE PHOSPHATASE"/>
    <property type="match status" value="1"/>
</dbReference>
<dbReference type="SUPFAM" id="SSF48317">
    <property type="entry name" value="Acid phosphatase/Vanadium-dependent haloperoxidase"/>
    <property type="match status" value="1"/>
</dbReference>
<keyword evidence="4 7" id="KW-1133">Transmembrane helix</keyword>
<evidence type="ECO:0000256" key="2">
    <source>
        <dbReference type="ARBA" id="ARBA00008816"/>
    </source>
</evidence>
<feature type="transmembrane region" description="Helical" evidence="7">
    <location>
        <begin position="165"/>
        <end position="184"/>
    </location>
</feature>
<evidence type="ECO:0000259" key="8">
    <source>
        <dbReference type="SMART" id="SM00014"/>
    </source>
</evidence>
<dbReference type="GO" id="GO:0006644">
    <property type="term" value="P:phospholipid metabolic process"/>
    <property type="evidence" value="ECO:0007669"/>
    <property type="project" value="InterPro"/>
</dbReference>
<feature type="transmembrane region" description="Helical" evidence="7">
    <location>
        <begin position="15"/>
        <end position="35"/>
    </location>
</feature>
<dbReference type="InterPro" id="IPR000326">
    <property type="entry name" value="PAP2/HPO"/>
</dbReference>
<comment type="similarity">
    <text evidence="2">Belongs to the PA-phosphatase related phosphoesterase family.</text>
</comment>
<evidence type="ECO:0000313" key="10">
    <source>
        <dbReference type="Proteomes" id="UP000218811"/>
    </source>
</evidence>
<dbReference type="PANTHER" id="PTHR10165:SF35">
    <property type="entry name" value="RE23632P"/>
    <property type="match status" value="1"/>
</dbReference>
<protein>
    <submittedName>
        <fullName evidence="9">Acid phosphatase/Vanadium-dependent haloperoxidase</fullName>
    </submittedName>
</protein>
<keyword evidence="9" id="KW-0560">Oxidoreductase</keyword>
<gene>
    <name evidence="9" type="ORF">WOLCODRAFT_135998</name>
</gene>
<dbReference type="EMBL" id="KB467942">
    <property type="protein sequence ID" value="PCH38025.1"/>
    <property type="molecule type" value="Genomic_DNA"/>
</dbReference>
<reference evidence="9 10" key="1">
    <citation type="journal article" date="2012" name="Science">
        <title>The Paleozoic origin of enzymatic lignin decomposition reconstructed from 31 fungal genomes.</title>
        <authorList>
            <person name="Floudas D."/>
            <person name="Binder M."/>
            <person name="Riley R."/>
            <person name="Barry K."/>
            <person name="Blanchette R.A."/>
            <person name="Henrissat B."/>
            <person name="Martinez A.T."/>
            <person name="Otillar R."/>
            <person name="Spatafora J.W."/>
            <person name="Yadav J.S."/>
            <person name="Aerts A."/>
            <person name="Benoit I."/>
            <person name="Boyd A."/>
            <person name="Carlson A."/>
            <person name="Copeland A."/>
            <person name="Coutinho P.M."/>
            <person name="de Vries R.P."/>
            <person name="Ferreira P."/>
            <person name="Findley K."/>
            <person name="Foster B."/>
            <person name="Gaskell J."/>
            <person name="Glotzer D."/>
            <person name="Gorecki P."/>
            <person name="Heitman J."/>
            <person name="Hesse C."/>
            <person name="Hori C."/>
            <person name="Igarashi K."/>
            <person name="Jurgens J.A."/>
            <person name="Kallen N."/>
            <person name="Kersten P."/>
            <person name="Kohler A."/>
            <person name="Kuees U."/>
            <person name="Kumar T.K.A."/>
            <person name="Kuo A."/>
            <person name="LaButti K."/>
            <person name="Larrondo L.F."/>
            <person name="Lindquist E."/>
            <person name="Ling A."/>
            <person name="Lombard V."/>
            <person name="Lucas S."/>
            <person name="Lundell T."/>
            <person name="Martin R."/>
            <person name="McLaughlin D.J."/>
            <person name="Morgenstern I."/>
            <person name="Morin E."/>
            <person name="Murat C."/>
            <person name="Nagy L.G."/>
            <person name="Nolan M."/>
            <person name="Ohm R.A."/>
            <person name="Patyshakuliyeva A."/>
            <person name="Rokas A."/>
            <person name="Ruiz-Duenas F.J."/>
            <person name="Sabat G."/>
            <person name="Salamov A."/>
            <person name="Samejima M."/>
            <person name="Schmutz J."/>
            <person name="Slot J.C."/>
            <person name="St John F."/>
            <person name="Stenlid J."/>
            <person name="Sun H."/>
            <person name="Sun S."/>
            <person name="Syed K."/>
            <person name="Tsang A."/>
            <person name="Wiebenga A."/>
            <person name="Young D."/>
            <person name="Pisabarro A."/>
            <person name="Eastwood D.C."/>
            <person name="Martin F."/>
            <person name="Cullen D."/>
            <person name="Grigoriev I.V."/>
            <person name="Hibbett D.S."/>
        </authorList>
    </citation>
    <scope>NUCLEOTIDE SEQUENCE [LARGE SCALE GENOMIC DNA]</scope>
    <source>
        <strain evidence="9 10">MD-104</strain>
    </source>
</reference>
<dbReference type="InterPro" id="IPR036938">
    <property type="entry name" value="PAP2/HPO_sf"/>
</dbReference>
<dbReference type="Proteomes" id="UP000218811">
    <property type="component" value="Unassembled WGS sequence"/>
</dbReference>
<proteinExistence type="inferred from homology"/>
<keyword evidence="9" id="KW-0575">Peroxidase</keyword>
<comment type="subcellular location">
    <subcellularLocation>
        <location evidence="1">Membrane</location>
        <topology evidence="1">Multi-pass membrane protein</topology>
    </subcellularLocation>
</comment>
<evidence type="ECO:0000313" key="9">
    <source>
        <dbReference type="EMBL" id="PCH38025.1"/>
    </source>
</evidence>
<feature type="transmembrane region" description="Helical" evidence="7">
    <location>
        <begin position="65"/>
        <end position="85"/>
    </location>
</feature>
<feature type="region of interest" description="Disordered" evidence="6">
    <location>
        <begin position="298"/>
        <end position="323"/>
    </location>
</feature>
<keyword evidence="3 7" id="KW-0812">Transmembrane</keyword>
<feature type="domain" description="Phosphatidic acid phosphatase type 2/haloperoxidase" evidence="8">
    <location>
        <begin position="98"/>
        <end position="241"/>
    </location>
</feature>
<evidence type="ECO:0000256" key="3">
    <source>
        <dbReference type="ARBA" id="ARBA00022692"/>
    </source>
</evidence>
<keyword evidence="5 7" id="KW-0472">Membrane</keyword>
<organism evidence="9 10">
    <name type="scientific">Wolfiporia cocos (strain MD-104)</name>
    <name type="common">Brown rot fungus</name>
    <dbReference type="NCBI Taxonomy" id="742152"/>
    <lineage>
        <taxon>Eukaryota</taxon>
        <taxon>Fungi</taxon>
        <taxon>Dikarya</taxon>
        <taxon>Basidiomycota</taxon>
        <taxon>Agaricomycotina</taxon>
        <taxon>Agaricomycetes</taxon>
        <taxon>Polyporales</taxon>
        <taxon>Phaeolaceae</taxon>
        <taxon>Wolfiporia</taxon>
    </lineage>
</organism>
<keyword evidence="10" id="KW-1185">Reference proteome</keyword>
<dbReference type="AlphaFoldDB" id="A0A2H3J8R6"/>
<dbReference type="GO" id="GO:0046839">
    <property type="term" value="P:phospholipid dephosphorylation"/>
    <property type="evidence" value="ECO:0007669"/>
    <property type="project" value="TreeGrafter"/>
</dbReference>
<evidence type="ECO:0000256" key="7">
    <source>
        <dbReference type="SAM" id="Phobius"/>
    </source>
</evidence>
<dbReference type="GO" id="GO:0004601">
    <property type="term" value="F:peroxidase activity"/>
    <property type="evidence" value="ECO:0007669"/>
    <property type="project" value="UniProtKB-KW"/>
</dbReference>
<evidence type="ECO:0000256" key="5">
    <source>
        <dbReference type="ARBA" id="ARBA00023136"/>
    </source>
</evidence>
<dbReference type="Pfam" id="PF01569">
    <property type="entry name" value="PAP2"/>
    <property type="match status" value="1"/>
</dbReference>
<evidence type="ECO:0000256" key="1">
    <source>
        <dbReference type="ARBA" id="ARBA00004141"/>
    </source>
</evidence>
<dbReference type="CDD" id="cd03390">
    <property type="entry name" value="PAP2_containing_1_like"/>
    <property type="match status" value="1"/>
</dbReference>
<evidence type="ECO:0000256" key="6">
    <source>
        <dbReference type="SAM" id="MobiDB-lite"/>
    </source>
</evidence>
<sequence>MYSTTMDRLRQRQLIFSYAPDWSVTIVLGVFFISLNEVPGFKRDFSLQDQTLYHPYAVHERVPPAALYMIAGAAPFILQGVINFFTVRSWWDFHNSTLGLLLSVALAGSITQFTKITVGRPRPDLIARCIPRAGAVDPPYGLSTAAICTQTDKFMMTDGWRSFPSGHSSLSFAGLGFLTFYLAGKLHLFDHRGCAPKAWAALTPLSAAALVAISRTMDYRHHATDVLTGSLLGIISAYFSYRQYYPSLASERSHRPYSPRVRHEDLLPVHARSASQTLALTAHEEYRDNSLAVETVPHDEHGHELWKDDGLSEPSGSSGERSD</sequence>
<dbReference type="GO" id="GO:0016020">
    <property type="term" value="C:membrane"/>
    <property type="evidence" value="ECO:0007669"/>
    <property type="project" value="UniProtKB-SubCell"/>
</dbReference>